<dbReference type="SUPFAM" id="SSF47616">
    <property type="entry name" value="GST C-terminal domain-like"/>
    <property type="match status" value="1"/>
</dbReference>
<evidence type="ECO:0000313" key="1">
    <source>
        <dbReference type="EMBL" id="KAL0454840.1"/>
    </source>
</evidence>
<name>A0AAW2XLH1_9LAMI</name>
<dbReference type="AlphaFoldDB" id="A0AAW2XLH1"/>
<accession>A0AAW2XLH1</accession>
<reference evidence="1" key="2">
    <citation type="journal article" date="2024" name="Plant">
        <title>Genomic evolution and insights into agronomic trait innovations of Sesamum species.</title>
        <authorList>
            <person name="Miao H."/>
            <person name="Wang L."/>
            <person name="Qu L."/>
            <person name="Liu H."/>
            <person name="Sun Y."/>
            <person name="Le M."/>
            <person name="Wang Q."/>
            <person name="Wei S."/>
            <person name="Zheng Y."/>
            <person name="Lin W."/>
            <person name="Duan Y."/>
            <person name="Cao H."/>
            <person name="Xiong S."/>
            <person name="Wang X."/>
            <person name="Wei L."/>
            <person name="Li C."/>
            <person name="Ma Q."/>
            <person name="Ju M."/>
            <person name="Zhao R."/>
            <person name="Li G."/>
            <person name="Mu C."/>
            <person name="Tian Q."/>
            <person name="Mei H."/>
            <person name="Zhang T."/>
            <person name="Gao T."/>
            <person name="Zhang H."/>
        </authorList>
    </citation>
    <scope>NUCLEOTIDE SEQUENCE</scope>
    <source>
        <strain evidence="1">KEN1</strain>
    </source>
</reference>
<keyword evidence="1" id="KW-0808">Transferase</keyword>
<dbReference type="Pfam" id="PF13410">
    <property type="entry name" value="GST_C_2"/>
    <property type="match status" value="1"/>
</dbReference>
<dbReference type="GO" id="GO:0004364">
    <property type="term" value="F:glutathione transferase activity"/>
    <property type="evidence" value="ECO:0007669"/>
    <property type="project" value="InterPro"/>
</dbReference>
<dbReference type="InterPro" id="IPR036282">
    <property type="entry name" value="Glutathione-S-Trfase_C_sf"/>
</dbReference>
<sequence>MRLFSEFGLTQILEPSRLAFHYTGNKQAEGVKVMSEGLEILEGEIRGKKFFGGDAFGYLDIVVGWIAYWLHFSEEAAGYKAMDPARFPGIDL</sequence>
<reference evidence="1" key="1">
    <citation type="submission" date="2020-06" db="EMBL/GenBank/DDBJ databases">
        <authorList>
            <person name="Li T."/>
            <person name="Hu X."/>
            <person name="Zhang T."/>
            <person name="Song X."/>
            <person name="Zhang H."/>
            <person name="Dai N."/>
            <person name="Sheng W."/>
            <person name="Hou X."/>
            <person name="Wei L."/>
        </authorList>
    </citation>
    <scope>NUCLEOTIDE SEQUENCE</scope>
    <source>
        <strain evidence="1">KEN1</strain>
        <tissue evidence="1">Leaf</tissue>
    </source>
</reference>
<dbReference type="GO" id="GO:0006749">
    <property type="term" value="P:glutathione metabolic process"/>
    <property type="evidence" value="ECO:0007669"/>
    <property type="project" value="InterPro"/>
</dbReference>
<dbReference type="Gene3D" id="1.20.1050.10">
    <property type="match status" value="1"/>
</dbReference>
<dbReference type="CDD" id="cd03185">
    <property type="entry name" value="GST_C_Tau"/>
    <property type="match status" value="1"/>
</dbReference>
<organism evidence="1">
    <name type="scientific">Sesamum latifolium</name>
    <dbReference type="NCBI Taxonomy" id="2727402"/>
    <lineage>
        <taxon>Eukaryota</taxon>
        <taxon>Viridiplantae</taxon>
        <taxon>Streptophyta</taxon>
        <taxon>Embryophyta</taxon>
        <taxon>Tracheophyta</taxon>
        <taxon>Spermatophyta</taxon>
        <taxon>Magnoliopsida</taxon>
        <taxon>eudicotyledons</taxon>
        <taxon>Gunneridae</taxon>
        <taxon>Pentapetalae</taxon>
        <taxon>asterids</taxon>
        <taxon>lamiids</taxon>
        <taxon>Lamiales</taxon>
        <taxon>Pedaliaceae</taxon>
        <taxon>Sesamum</taxon>
    </lineage>
</organism>
<comment type="caution">
    <text evidence="1">The sequence shown here is derived from an EMBL/GenBank/DDBJ whole genome shotgun (WGS) entry which is preliminary data.</text>
</comment>
<proteinExistence type="predicted"/>
<gene>
    <name evidence="1" type="ORF">Slati_0823200</name>
</gene>
<dbReference type="InterPro" id="IPR045074">
    <property type="entry name" value="GST_C_Tau"/>
</dbReference>
<protein>
    <submittedName>
        <fullName evidence="1">Glutathione transferase GST 23</fullName>
    </submittedName>
</protein>
<dbReference type="EMBL" id="JACGWN010000003">
    <property type="protein sequence ID" value="KAL0454840.1"/>
    <property type="molecule type" value="Genomic_DNA"/>
</dbReference>